<evidence type="ECO:0000313" key="1">
    <source>
        <dbReference type="EMBL" id="KAK8493641.1"/>
    </source>
</evidence>
<proteinExistence type="predicted"/>
<organism evidence="1 2">
    <name type="scientific">Hibiscus sabdariffa</name>
    <name type="common">roselle</name>
    <dbReference type="NCBI Taxonomy" id="183260"/>
    <lineage>
        <taxon>Eukaryota</taxon>
        <taxon>Viridiplantae</taxon>
        <taxon>Streptophyta</taxon>
        <taxon>Embryophyta</taxon>
        <taxon>Tracheophyta</taxon>
        <taxon>Spermatophyta</taxon>
        <taxon>Magnoliopsida</taxon>
        <taxon>eudicotyledons</taxon>
        <taxon>Gunneridae</taxon>
        <taxon>Pentapetalae</taxon>
        <taxon>rosids</taxon>
        <taxon>malvids</taxon>
        <taxon>Malvales</taxon>
        <taxon>Malvaceae</taxon>
        <taxon>Malvoideae</taxon>
        <taxon>Hibiscus</taxon>
    </lineage>
</organism>
<protein>
    <submittedName>
        <fullName evidence="1">Uncharacterized protein</fullName>
    </submittedName>
</protein>
<gene>
    <name evidence="1" type="ORF">V6N12_038600</name>
</gene>
<comment type="caution">
    <text evidence="1">The sequence shown here is derived from an EMBL/GenBank/DDBJ whole genome shotgun (WGS) entry which is preliminary data.</text>
</comment>
<evidence type="ECO:0000313" key="2">
    <source>
        <dbReference type="Proteomes" id="UP001472677"/>
    </source>
</evidence>
<dbReference type="Proteomes" id="UP001472677">
    <property type="component" value="Unassembled WGS sequence"/>
</dbReference>
<accession>A0ABR2AJV5</accession>
<keyword evidence="2" id="KW-1185">Reference proteome</keyword>
<name>A0ABR2AJV5_9ROSI</name>
<sequence>MLYCPVLLAISSRRPSHALDLAQTKPKVREIAMTGVFVGHVVRLELSVNNSANSAQSISIFRFLGSVRHRRS</sequence>
<dbReference type="EMBL" id="JBBPBM010000603">
    <property type="protein sequence ID" value="KAK8493641.1"/>
    <property type="molecule type" value="Genomic_DNA"/>
</dbReference>
<reference evidence="1 2" key="1">
    <citation type="journal article" date="2024" name="G3 (Bethesda)">
        <title>Genome assembly of Hibiscus sabdariffa L. provides insights into metabolisms of medicinal natural products.</title>
        <authorList>
            <person name="Kim T."/>
        </authorList>
    </citation>
    <scope>NUCLEOTIDE SEQUENCE [LARGE SCALE GENOMIC DNA]</scope>
    <source>
        <strain evidence="1">TK-2024</strain>
        <tissue evidence="1">Old leaves</tissue>
    </source>
</reference>